<dbReference type="EMBL" id="JAVDYF010000001">
    <property type="protein sequence ID" value="MDR7354157.1"/>
    <property type="molecule type" value="Genomic_DNA"/>
</dbReference>
<evidence type="ECO:0000313" key="4">
    <source>
        <dbReference type="Proteomes" id="UP001183619"/>
    </source>
</evidence>
<dbReference type="Pfam" id="PF19291">
    <property type="entry name" value="TREH_N"/>
    <property type="match status" value="1"/>
</dbReference>
<dbReference type="PANTHER" id="PTHR31616">
    <property type="entry name" value="TREHALASE"/>
    <property type="match status" value="1"/>
</dbReference>
<dbReference type="InterPro" id="IPR011613">
    <property type="entry name" value="GH15-like"/>
</dbReference>
<feature type="domain" description="Trehalase-like N-terminal" evidence="2">
    <location>
        <begin position="2"/>
        <end position="134"/>
    </location>
</feature>
<accession>A0ABU2B6B9</accession>
<evidence type="ECO:0000259" key="1">
    <source>
        <dbReference type="Pfam" id="PF00723"/>
    </source>
</evidence>
<dbReference type="InterPro" id="IPR045582">
    <property type="entry name" value="Trehalase-like_N"/>
</dbReference>
<dbReference type="RefSeq" id="WP_277104277.1">
    <property type="nucleotide sequence ID" value="NZ_BAAAJS010000030.1"/>
</dbReference>
<dbReference type="PANTHER" id="PTHR31616:SF0">
    <property type="entry name" value="GLUCAN 1,4-ALPHA-GLUCOSIDASE"/>
    <property type="match status" value="1"/>
</dbReference>
<dbReference type="Proteomes" id="UP001183619">
    <property type="component" value="Unassembled WGS sequence"/>
</dbReference>
<sequence length="588" mass="65621">MPAIEDYALIGAGNTLLLENRNGSIDWLCAPYPHSAAICAALLGTREHGYWQMRVDGQVETTRRYTDAGMGVETTWITDNGVAKLHTHIRVESGSAVLERSIECMKGECHVSSIFHPLGGYGSTPAQITTRENGSYQLSFAEGLTTDFTAPKATQCNEGALETHVRLTAGEKASWVLSWQCDSAQSDIPVSAVGQAMNSQVPTRWAQMVSRSVQVLTQLCQPSGAILAAPTTSLPEFFGGVRNWDYRYCWLRDSALTVEALLIARHWGFDCTDYAIRWREWITTQILNDPENILIMYGINGERELEEKELAHLPGFAHSRPVRIGNGAWNQYQADVAGEVLLCFAQLRHAGIMDTPQSWLAQKYLADFMCAHFDRPDHGIWEMRGQLQHFTHSRAMMWAGFNQLLHAVSAYPDTPSEQIHQWELFRDRLEEEILTFGVHPTHGYFTQTFGGEEVDASLLQLPHTGLIAWDDPRMRATIERIEQELGDDNGFICRYHTQVDQAGIDGIAGGEYPFVICNFWLAEAYAHSGEMMKAQALVDRLCDCANDLGLLAEEYDPETQRLAGNFPQAFSHVGLIRAVAACAINMGE</sequence>
<dbReference type="SUPFAM" id="SSF48208">
    <property type="entry name" value="Six-hairpin glycosidases"/>
    <property type="match status" value="1"/>
</dbReference>
<evidence type="ECO:0000259" key="2">
    <source>
        <dbReference type="Pfam" id="PF19291"/>
    </source>
</evidence>
<evidence type="ECO:0000313" key="3">
    <source>
        <dbReference type="EMBL" id="MDR7354157.1"/>
    </source>
</evidence>
<dbReference type="Gene3D" id="1.50.10.10">
    <property type="match status" value="1"/>
</dbReference>
<organism evidence="3 4">
    <name type="scientific">Corynebacterium felinum</name>
    <dbReference type="NCBI Taxonomy" id="131318"/>
    <lineage>
        <taxon>Bacteria</taxon>
        <taxon>Bacillati</taxon>
        <taxon>Actinomycetota</taxon>
        <taxon>Actinomycetes</taxon>
        <taxon>Mycobacteriales</taxon>
        <taxon>Corynebacteriaceae</taxon>
        <taxon>Corynebacterium</taxon>
    </lineage>
</organism>
<name>A0ABU2B6B9_9CORY</name>
<dbReference type="InterPro" id="IPR012341">
    <property type="entry name" value="6hp_glycosidase-like_sf"/>
</dbReference>
<feature type="domain" description="GH15-like" evidence="1">
    <location>
        <begin position="207"/>
        <end position="529"/>
    </location>
</feature>
<proteinExistence type="predicted"/>
<gene>
    <name evidence="3" type="ORF">J2S37_000695</name>
</gene>
<protein>
    <submittedName>
        <fullName evidence="3">GH15 family glucan-1,4-alpha-glucosidase</fullName>
    </submittedName>
</protein>
<comment type="caution">
    <text evidence="3">The sequence shown here is derived from an EMBL/GenBank/DDBJ whole genome shotgun (WGS) entry which is preliminary data.</text>
</comment>
<keyword evidence="4" id="KW-1185">Reference proteome</keyword>
<dbReference type="Pfam" id="PF00723">
    <property type="entry name" value="Glyco_hydro_15"/>
    <property type="match status" value="2"/>
</dbReference>
<feature type="domain" description="GH15-like" evidence="1">
    <location>
        <begin position="538"/>
        <end position="579"/>
    </location>
</feature>
<reference evidence="3 4" key="1">
    <citation type="submission" date="2023-07" db="EMBL/GenBank/DDBJ databases">
        <title>Sequencing the genomes of 1000 actinobacteria strains.</title>
        <authorList>
            <person name="Klenk H.-P."/>
        </authorList>
    </citation>
    <scope>NUCLEOTIDE SEQUENCE [LARGE SCALE GENOMIC DNA]</scope>
    <source>
        <strain evidence="3 4">DSM 44508</strain>
    </source>
</reference>
<dbReference type="InterPro" id="IPR008928">
    <property type="entry name" value="6-hairpin_glycosidase_sf"/>
</dbReference>